<organism evidence="2 3">
    <name type="scientific">Prolixibacter bellariivorans</name>
    <dbReference type="NCBI Taxonomy" id="314319"/>
    <lineage>
        <taxon>Bacteria</taxon>
        <taxon>Pseudomonadati</taxon>
        <taxon>Bacteroidota</taxon>
        <taxon>Bacteroidia</taxon>
        <taxon>Marinilabiliales</taxon>
        <taxon>Prolixibacteraceae</taxon>
        <taxon>Prolixibacter</taxon>
    </lineage>
</organism>
<name>A0A5M4B2W1_9BACT</name>
<gene>
    <name evidence="2" type="ORF">PbJCM13498_33580</name>
</gene>
<feature type="region of interest" description="Disordered" evidence="1">
    <location>
        <begin position="18"/>
        <end position="63"/>
    </location>
</feature>
<proteinExistence type="predicted"/>
<dbReference type="EMBL" id="BLAX01000001">
    <property type="protein sequence ID" value="GET34495.1"/>
    <property type="molecule type" value="Genomic_DNA"/>
</dbReference>
<dbReference type="AlphaFoldDB" id="A0A5M4B2W1"/>
<evidence type="ECO:0000256" key="1">
    <source>
        <dbReference type="SAM" id="MobiDB-lite"/>
    </source>
</evidence>
<reference evidence="2 3" key="1">
    <citation type="submission" date="2019-10" db="EMBL/GenBank/DDBJ databases">
        <title>Prolixibacter strains distinguished by the presence of nitrate reductase genes were adept at nitrate-dependent anaerobic corrosion of metallic iron and carbon steel.</title>
        <authorList>
            <person name="Iino T."/>
            <person name="Shono N."/>
            <person name="Ito K."/>
            <person name="Nakamura R."/>
            <person name="Sueoka K."/>
            <person name="Harayama S."/>
            <person name="Ohkuma M."/>
        </authorList>
    </citation>
    <scope>NUCLEOTIDE SEQUENCE [LARGE SCALE GENOMIC DNA]</scope>
    <source>
        <strain evidence="2 3">JCM 13498</strain>
    </source>
</reference>
<accession>A0A5M4B2W1</accession>
<evidence type="ECO:0000313" key="2">
    <source>
        <dbReference type="EMBL" id="GET34495.1"/>
    </source>
</evidence>
<protein>
    <submittedName>
        <fullName evidence="2">Uncharacterized protein</fullName>
    </submittedName>
</protein>
<keyword evidence="3" id="KW-1185">Reference proteome</keyword>
<feature type="compositionally biased region" description="Polar residues" evidence="1">
    <location>
        <begin position="30"/>
        <end position="41"/>
    </location>
</feature>
<evidence type="ECO:0000313" key="3">
    <source>
        <dbReference type="Proteomes" id="UP000391834"/>
    </source>
</evidence>
<dbReference type="Proteomes" id="UP000391834">
    <property type="component" value="Unassembled WGS sequence"/>
</dbReference>
<comment type="caution">
    <text evidence="2">The sequence shown here is derived from an EMBL/GenBank/DDBJ whole genome shotgun (WGS) entry which is preliminary data.</text>
</comment>
<sequence>MRKLHLYLNVLQTAQNTKYFQKPNHKDNDNNGIKNSFNSALHGNKAVYQPKDNPNDQNDNNDG</sequence>